<comment type="caution">
    <text evidence="5">The sequence shown here is derived from an EMBL/GenBank/DDBJ whole genome shotgun (WGS) entry which is preliminary data.</text>
</comment>
<dbReference type="PANTHER" id="PTHR42756">
    <property type="entry name" value="TRANSCRIPTIONAL REGULATOR, MARR"/>
    <property type="match status" value="1"/>
</dbReference>
<dbReference type="PANTHER" id="PTHR42756:SF1">
    <property type="entry name" value="TRANSCRIPTIONAL REPRESSOR OF EMRAB OPERON"/>
    <property type="match status" value="1"/>
</dbReference>
<dbReference type="Pfam" id="PF13463">
    <property type="entry name" value="HTH_27"/>
    <property type="match status" value="1"/>
</dbReference>
<dbReference type="InterPro" id="IPR000835">
    <property type="entry name" value="HTH_MarR-typ"/>
</dbReference>
<keyword evidence="3" id="KW-0804">Transcription</keyword>
<dbReference type="SMART" id="SM00347">
    <property type="entry name" value="HTH_MARR"/>
    <property type="match status" value="1"/>
</dbReference>
<dbReference type="GO" id="GO:0003677">
    <property type="term" value="F:DNA binding"/>
    <property type="evidence" value="ECO:0007669"/>
    <property type="project" value="UniProtKB-KW"/>
</dbReference>
<proteinExistence type="predicted"/>
<name>A0A368TW15_9GAMM</name>
<reference evidence="5 6" key="1">
    <citation type="submission" date="2018-07" db="EMBL/GenBank/DDBJ databases">
        <title>Halomonas rutogse sp. nov., isolated from Lake TangqianCo on Tibetan Plateau.</title>
        <authorList>
            <person name="Lu H."/>
            <person name="Xing P."/>
            <person name="Wu Q."/>
        </authorList>
    </citation>
    <scope>NUCLEOTIDE SEQUENCE [LARGE SCALE GENOMIC DNA]</scope>
    <source>
        <strain evidence="5 6">TQ8S</strain>
    </source>
</reference>
<dbReference type="AlphaFoldDB" id="A0A368TW15"/>
<dbReference type="EMBL" id="QPIJ01000042">
    <property type="protein sequence ID" value="RCV88142.1"/>
    <property type="molecule type" value="Genomic_DNA"/>
</dbReference>
<evidence type="ECO:0000313" key="6">
    <source>
        <dbReference type="Proteomes" id="UP000253204"/>
    </source>
</evidence>
<evidence type="ECO:0000259" key="4">
    <source>
        <dbReference type="PROSITE" id="PS50995"/>
    </source>
</evidence>
<accession>A0A368TW15</accession>
<evidence type="ECO:0000256" key="1">
    <source>
        <dbReference type="ARBA" id="ARBA00023015"/>
    </source>
</evidence>
<evidence type="ECO:0000256" key="3">
    <source>
        <dbReference type="ARBA" id="ARBA00023163"/>
    </source>
</evidence>
<feature type="domain" description="HTH marR-type" evidence="4">
    <location>
        <begin position="1"/>
        <end position="137"/>
    </location>
</feature>
<dbReference type="GO" id="GO:0003700">
    <property type="term" value="F:DNA-binding transcription factor activity"/>
    <property type="evidence" value="ECO:0007669"/>
    <property type="project" value="InterPro"/>
</dbReference>
<dbReference type="PRINTS" id="PR00598">
    <property type="entry name" value="HTHMARR"/>
</dbReference>
<keyword evidence="6" id="KW-1185">Reference proteome</keyword>
<keyword evidence="1" id="KW-0805">Transcription regulation</keyword>
<gene>
    <name evidence="5" type="ORF">DU506_15290</name>
</gene>
<dbReference type="InterPro" id="IPR036390">
    <property type="entry name" value="WH_DNA-bd_sf"/>
</dbReference>
<organism evidence="5 6">
    <name type="scientific">Vreelandella rituensis</name>
    <dbReference type="NCBI Taxonomy" id="2282306"/>
    <lineage>
        <taxon>Bacteria</taxon>
        <taxon>Pseudomonadati</taxon>
        <taxon>Pseudomonadota</taxon>
        <taxon>Gammaproteobacteria</taxon>
        <taxon>Oceanospirillales</taxon>
        <taxon>Halomonadaceae</taxon>
        <taxon>Vreelandella</taxon>
    </lineage>
</organism>
<protein>
    <submittedName>
        <fullName evidence="5">MarR family transcriptional regulator</fullName>
    </submittedName>
</protein>
<evidence type="ECO:0000313" key="5">
    <source>
        <dbReference type="EMBL" id="RCV88142.1"/>
    </source>
</evidence>
<evidence type="ECO:0000256" key="2">
    <source>
        <dbReference type="ARBA" id="ARBA00023125"/>
    </source>
</evidence>
<dbReference type="Proteomes" id="UP000253204">
    <property type="component" value="Unassembled WGS sequence"/>
</dbReference>
<sequence>MTLKRFFPYRLANLQAAVSAAVGRLYTGRFNLTHQEWRVLATLSEYPELSAKDIAIHTNLEKMQVSRAISRMTEHGLLFQQPAAHDRRYLRLQLTEKGLQTYRDIVPLVLEREAYLLDALSAEERQLLDGLLDKLLERTHQLAEQDRLKE</sequence>
<dbReference type="PROSITE" id="PS50995">
    <property type="entry name" value="HTH_MARR_2"/>
    <property type="match status" value="1"/>
</dbReference>
<keyword evidence="2" id="KW-0238">DNA-binding</keyword>
<dbReference type="OrthoDB" id="8588347at2"/>
<dbReference type="SUPFAM" id="SSF46785">
    <property type="entry name" value="Winged helix' DNA-binding domain"/>
    <property type="match status" value="1"/>
</dbReference>
<dbReference type="InterPro" id="IPR036388">
    <property type="entry name" value="WH-like_DNA-bd_sf"/>
</dbReference>
<dbReference type="Gene3D" id="1.10.10.10">
    <property type="entry name" value="Winged helix-like DNA-binding domain superfamily/Winged helix DNA-binding domain"/>
    <property type="match status" value="1"/>
</dbReference>